<proteinExistence type="predicted"/>
<dbReference type="GO" id="GO:0016740">
    <property type="term" value="F:transferase activity"/>
    <property type="evidence" value="ECO:0007669"/>
    <property type="project" value="UniProtKB-KW"/>
</dbReference>
<keyword evidence="3" id="KW-1185">Reference proteome</keyword>
<feature type="domain" description="BioF2-like acetyltransferase" evidence="1">
    <location>
        <begin position="165"/>
        <end position="293"/>
    </location>
</feature>
<evidence type="ECO:0000259" key="1">
    <source>
        <dbReference type="Pfam" id="PF13480"/>
    </source>
</evidence>
<comment type="caution">
    <text evidence="2">The sequence shown here is derived from an EMBL/GenBank/DDBJ whole genome shotgun (WGS) entry which is preliminary data.</text>
</comment>
<dbReference type="InterPro" id="IPR016181">
    <property type="entry name" value="Acyl_CoA_acyltransferase"/>
</dbReference>
<accession>A0A547PEG5</accession>
<dbReference type="Gene3D" id="3.40.630.30">
    <property type="match status" value="1"/>
</dbReference>
<dbReference type="OrthoDB" id="8334427at2"/>
<dbReference type="SUPFAM" id="SSF55729">
    <property type="entry name" value="Acyl-CoA N-acyltransferases (Nat)"/>
    <property type="match status" value="1"/>
</dbReference>
<dbReference type="Pfam" id="PF13480">
    <property type="entry name" value="Acetyltransf_6"/>
    <property type="match status" value="1"/>
</dbReference>
<dbReference type="AlphaFoldDB" id="A0A547PEG5"/>
<name>A0A547PEG5_9SPHN</name>
<keyword evidence="2" id="KW-0808">Transferase</keyword>
<gene>
    <name evidence="2" type="ORF">FGU71_11970</name>
</gene>
<evidence type="ECO:0000313" key="3">
    <source>
        <dbReference type="Proteomes" id="UP000316343"/>
    </source>
</evidence>
<dbReference type="EMBL" id="VHJK01000001">
    <property type="protein sequence ID" value="TRD12508.1"/>
    <property type="molecule type" value="Genomic_DNA"/>
</dbReference>
<protein>
    <submittedName>
        <fullName evidence="2">GNAT family N-acetyltransferase</fullName>
    </submittedName>
</protein>
<organism evidence="2 3">
    <name type="scientific">Erythrobacter insulae</name>
    <dbReference type="NCBI Taxonomy" id="2584124"/>
    <lineage>
        <taxon>Bacteria</taxon>
        <taxon>Pseudomonadati</taxon>
        <taxon>Pseudomonadota</taxon>
        <taxon>Alphaproteobacteria</taxon>
        <taxon>Sphingomonadales</taxon>
        <taxon>Erythrobacteraceae</taxon>
        <taxon>Erythrobacter/Porphyrobacter group</taxon>
        <taxon>Erythrobacter</taxon>
    </lineage>
</organism>
<dbReference type="InterPro" id="IPR038740">
    <property type="entry name" value="BioF2-like_GNAT_dom"/>
</dbReference>
<dbReference type="Proteomes" id="UP000316343">
    <property type="component" value="Unassembled WGS sequence"/>
</dbReference>
<evidence type="ECO:0000313" key="2">
    <source>
        <dbReference type="EMBL" id="TRD12508.1"/>
    </source>
</evidence>
<sequence>MFVIEVRYHDSVNVLQGLSLQDDGERVAAPFDSAQWFAWLAETGLQPCVALATGDEQTLAMALTENSGRIEPLRNWYSFTWRPISNGGENTERLLTSIALDLKNRAHRVTLLPVPDEDGSASRLARAFDAAGWRVEVTQCDTNHILGVENRSFAEYWAARPGKLRTTLKRKANKVSVTITSQFDDGAWDDYERIYAASWKPVEGQPDMLRAYAKAEGAARRLRLGLAYYEGDPIAAQFWTVENGIAYIHKLAHLEEFKKLSAGTTLSAALFEQVIDTDRVKVVDFGTGNEPYKADWMESTRPRYQIDCINLRAPRGWADLARLTLGRLKSHDVPELARVPRSG</sequence>
<reference evidence="2 3" key="1">
    <citation type="submission" date="2019-06" db="EMBL/GenBank/DDBJ databases">
        <title>Erythrobacter insulae sp. nov., isolated from a tidal flat.</title>
        <authorList>
            <person name="Yoon J.-H."/>
        </authorList>
    </citation>
    <scope>NUCLEOTIDE SEQUENCE [LARGE SCALE GENOMIC DNA]</scope>
    <source>
        <strain evidence="2 3">JBTF-M21</strain>
    </source>
</reference>
<dbReference type="RefSeq" id="WP_142788780.1">
    <property type="nucleotide sequence ID" value="NZ_VHJK01000001.1"/>
</dbReference>